<dbReference type="SUPFAM" id="SSF46689">
    <property type="entry name" value="Homeodomain-like"/>
    <property type="match status" value="1"/>
</dbReference>
<dbReference type="Gene3D" id="1.10.10.60">
    <property type="entry name" value="Homeodomain-like"/>
    <property type="match status" value="1"/>
</dbReference>
<dbReference type="PROSITE" id="PS00027">
    <property type="entry name" value="HOMEOBOX_1"/>
    <property type="match status" value="1"/>
</dbReference>
<gene>
    <name evidence="9" type="primary">Nanog</name>
</gene>
<dbReference type="PRINTS" id="PR00024">
    <property type="entry name" value="HOMEOBOX"/>
</dbReference>
<dbReference type="AlphaFoldDB" id="A0A1S3FR44"/>
<dbReference type="GeneID" id="105991016"/>
<dbReference type="GO" id="GO:0000981">
    <property type="term" value="F:DNA-binding transcription factor activity, RNA polymerase II-specific"/>
    <property type="evidence" value="ECO:0007669"/>
    <property type="project" value="InterPro"/>
</dbReference>
<protein>
    <submittedName>
        <fullName evidence="9">Homeobox protein NANOG</fullName>
    </submittedName>
</protein>
<evidence type="ECO:0000313" key="8">
    <source>
        <dbReference type="Proteomes" id="UP000081671"/>
    </source>
</evidence>
<keyword evidence="1 4" id="KW-0238">DNA-binding</keyword>
<keyword evidence="2 4" id="KW-0371">Homeobox</keyword>
<dbReference type="PANTHER" id="PTHR24327:SF72">
    <property type="entry name" value="HOMEOBOX PROTEIN NANOG"/>
    <property type="match status" value="1"/>
</dbReference>
<organism evidence="8 9">
    <name type="scientific">Dipodomys ordii</name>
    <name type="common">Ord's kangaroo rat</name>
    <dbReference type="NCBI Taxonomy" id="10020"/>
    <lineage>
        <taxon>Eukaryota</taxon>
        <taxon>Metazoa</taxon>
        <taxon>Chordata</taxon>
        <taxon>Craniata</taxon>
        <taxon>Vertebrata</taxon>
        <taxon>Euteleostomi</taxon>
        <taxon>Mammalia</taxon>
        <taxon>Eutheria</taxon>
        <taxon>Euarchontoglires</taxon>
        <taxon>Glires</taxon>
        <taxon>Rodentia</taxon>
        <taxon>Castorimorpha</taxon>
        <taxon>Heteromyidae</taxon>
        <taxon>Dipodomyinae</taxon>
        <taxon>Dipodomys</taxon>
    </lineage>
</organism>
<evidence type="ECO:0000313" key="9">
    <source>
        <dbReference type="RefSeq" id="XP_012879028.1"/>
    </source>
</evidence>
<dbReference type="Proteomes" id="UP000081671">
    <property type="component" value="Unplaced"/>
</dbReference>
<dbReference type="GO" id="GO:0000978">
    <property type="term" value="F:RNA polymerase II cis-regulatory region sequence-specific DNA binding"/>
    <property type="evidence" value="ECO:0007669"/>
    <property type="project" value="TreeGrafter"/>
</dbReference>
<evidence type="ECO:0000256" key="1">
    <source>
        <dbReference type="ARBA" id="ARBA00023125"/>
    </source>
</evidence>
<feature type="domain" description="Homeobox" evidence="7">
    <location>
        <begin position="96"/>
        <end position="156"/>
    </location>
</feature>
<evidence type="ECO:0000256" key="3">
    <source>
        <dbReference type="ARBA" id="ARBA00023242"/>
    </source>
</evidence>
<dbReference type="RefSeq" id="XP_012879028.1">
    <property type="nucleotide sequence ID" value="XM_013023574.1"/>
</dbReference>
<dbReference type="PROSITE" id="PS50071">
    <property type="entry name" value="HOMEOBOX_2"/>
    <property type="match status" value="1"/>
</dbReference>
<feature type="region of interest" description="Disordered" evidence="6">
    <location>
        <begin position="162"/>
        <end position="254"/>
    </location>
</feature>
<dbReference type="InterPro" id="IPR009057">
    <property type="entry name" value="Homeodomain-like_sf"/>
</dbReference>
<dbReference type="KEGG" id="dord:105991016"/>
<feature type="region of interest" description="Disordered" evidence="6">
    <location>
        <begin position="1"/>
        <end position="98"/>
    </location>
</feature>
<feature type="DNA-binding region" description="Homeobox" evidence="4">
    <location>
        <begin position="98"/>
        <end position="157"/>
    </location>
</feature>
<dbReference type="CTD" id="79923"/>
<feature type="compositionally biased region" description="Low complexity" evidence="6">
    <location>
        <begin position="173"/>
        <end position="196"/>
    </location>
</feature>
<sequence length="286" mass="30632">MSVDCVCAPNVPRPEAADGEDGSPGPGSCQAREEEPRPSPEPTLHADTASPPPASVALRTQESRGSVSPLPARPATPDSRPGSVPGGQGDQGKPPAKRQKIRTVFTQMQLYYLNERFQKQKYLSLQQMQELSTLLNLTYKQVKTWFQNRRMKCKRWQKSRGLLDGGQPAQVSGLHPGHAPGWAGAPAASGGLPPWSDQMCSSQSWSGPAPGAHPWDPQPWNSTGPAWSHAFHSHPPQQPAQPCLPSQPDLPGASLEASMEISGGSHPYLDAPLGSDCYVNYAAGVL</sequence>
<reference evidence="9" key="1">
    <citation type="submission" date="2025-08" db="UniProtKB">
        <authorList>
            <consortium name="RefSeq"/>
        </authorList>
    </citation>
    <scope>IDENTIFICATION</scope>
    <source>
        <tissue evidence="9">Kidney</tissue>
    </source>
</reference>
<evidence type="ECO:0000256" key="4">
    <source>
        <dbReference type="PROSITE-ProRule" id="PRU00108"/>
    </source>
</evidence>
<dbReference type="InParanoid" id="A0A1S3FR44"/>
<dbReference type="InterPro" id="IPR001356">
    <property type="entry name" value="HD"/>
</dbReference>
<evidence type="ECO:0000256" key="6">
    <source>
        <dbReference type="SAM" id="MobiDB-lite"/>
    </source>
</evidence>
<comment type="subcellular location">
    <subcellularLocation>
        <location evidence="4 5">Nucleus</location>
    </subcellularLocation>
</comment>
<accession>A0A1S3FR44</accession>
<evidence type="ECO:0000256" key="2">
    <source>
        <dbReference type="ARBA" id="ARBA00023155"/>
    </source>
</evidence>
<dbReference type="InterPro" id="IPR050460">
    <property type="entry name" value="Distal-less_Homeobox_TF"/>
</dbReference>
<proteinExistence type="predicted"/>
<dbReference type="FunCoup" id="A0A1S3FR44">
    <property type="interactions" value="848"/>
</dbReference>
<evidence type="ECO:0000256" key="5">
    <source>
        <dbReference type="RuleBase" id="RU000682"/>
    </source>
</evidence>
<dbReference type="GO" id="GO:0005634">
    <property type="term" value="C:nucleus"/>
    <property type="evidence" value="ECO:0007669"/>
    <property type="project" value="UniProtKB-SubCell"/>
</dbReference>
<keyword evidence="8" id="KW-1185">Reference proteome</keyword>
<name>A0A1S3FR44_DIPOR</name>
<dbReference type="SMART" id="SM00389">
    <property type="entry name" value="HOX"/>
    <property type="match status" value="1"/>
</dbReference>
<evidence type="ECO:0000259" key="7">
    <source>
        <dbReference type="PROSITE" id="PS50071"/>
    </source>
</evidence>
<dbReference type="OrthoDB" id="6159439at2759"/>
<dbReference type="InterPro" id="IPR020479">
    <property type="entry name" value="HD_metazoa"/>
</dbReference>
<dbReference type="CDD" id="cd00086">
    <property type="entry name" value="homeodomain"/>
    <property type="match status" value="1"/>
</dbReference>
<dbReference type="PANTHER" id="PTHR24327">
    <property type="entry name" value="HOMEOBOX PROTEIN"/>
    <property type="match status" value="1"/>
</dbReference>
<keyword evidence="3 4" id="KW-0539">Nucleus</keyword>
<dbReference type="Pfam" id="PF00046">
    <property type="entry name" value="Homeodomain"/>
    <property type="match status" value="1"/>
</dbReference>
<dbReference type="InterPro" id="IPR017970">
    <property type="entry name" value="Homeobox_CS"/>
</dbReference>